<sequence>MSNKTKFTRTYETEDTIAVWTYDLDRFKNGPISVDIKYKYDPVKKVTNREKFSKKK</sequence>
<reference evidence="1" key="1">
    <citation type="submission" date="2020-04" db="EMBL/GenBank/DDBJ databases">
        <authorList>
            <person name="Chiriac C."/>
            <person name="Salcher M."/>
            <person name="Ghai R."/>
            <person name="Kavagutti S V."/>
        </authorList>
    </citation>
    <scope>NUCLEOTIDE SEQUENCE</scope>
</reference>
<name>A0A6J5L8X1_9CAUD</name>
<proteinExistence type="predicted"/>
<protein>
    <submittedName>
        <fullName evidence="1">Uncharacterized protein</fullName>
    </submittedName>
</protein>
<gene>
    <name evidence="1" type="ORF">UFOVP117_146</name>
</gene>
<dbReference type="EMBL" id="LR796235">
    <property type="protein sequence ID" value="CAB4129882.1"/>
    <property type="molecule type" value="Genomic_DNA"/>
</dbReference>
<accession>A0A6J5L8X1</accession>
<organism evidence="1">
    <name type="scientific">uncultured Caudovirales phage</name>
    <dbReference type="NCBI Taxonomy" id="2100421"/>
    <lineage>
        <taxon>Viruses</taxon>
        <taxon>Duplodnaviria</taxon>
        <taxon>Heunggongvirae</taxon>
        <taxon>Uroviricota</taxon>
        <taxon>Caudoviricetes</taxon>
        <taxon>Peduoviridae</taxon>
        <taxon>Maltschvirus</taxon>
        <taxon>Maltschvirus maltsch</taxon>
    </lineage>
</organism>
<evidence type="ECO:0000313" key="1">
    <source>
        <dbReference type="EMBL" id="CAB4129882.1"/>
    </source>
</evidence>